<sequence length="337" mass="37273">MFPPSQSLDLDIAAISGICGSISIACWVVVFSPQIVENFRRGSADGLSLQFIIVWLAGDVFNILGAVLQGVLPTMIILAVYYTLADIVLLGQCFYYKGFTWKDEIPEISKPAIGEPNERTGLLPPGSRIEDHERRSSIWSNTDVSHLNPVTPLLDARDIESAALTSNQTTRFQATLFNLIAILMVCAAGVFGWYVSNSSKGRPRNPGDNPEDLDDPLQLSLWGQIFGYFCALLYLGSRIPQILLNYRRKSTEGVSILFFIFACLGNLTYVLSIFAYDPTSQCLGKHGTCAPGEAARIYGRDQAEEPQADVTVPPPNRRRRRSTDNRPLLERGDTEYA</sequence>
<feature type="non-terminal residue" evidence="12">
    <location>
        <position position="337"/>
    </location>
</feature>
<organism evidence="12 13">
    <name type="scientific">Scytalidium lignicola</name>
    <name type="common">Hyphomycete</name>
    <dbReference type="NCBI Taxonomy" id="5539"/>
    <lineage>
        <taxon>Eukaryota</taxon>
        <taxon>Fungi</taxon>
        <taxon>Dikarya</taxon>
        <taxon>Ascomycota</taxon>
        <taxon>Pezizomycotina</taxon>
        <taxon>Leotiomycetes</taxon>
        <taxon>Leotiomycetes incertae sedis</taxon>
        <taxon>Scytalidium</taxon>
    </lineage>
</organism>
<dbReference type="PANTHER" id="PTHR16201:SF35">
    <property type="entry name" value="VACUOLAR AMINO ACID TRANSPORTER YPQ1-RELATED"/>
    <property type="match status" value="1"/>
</dbReference>
<evidence type="ECO:0000256" key="9">
    <source>
        <dbReference type="ARBA" id="ARBA00038039"/>
    </source>
</evidence>
<gene>
    <name evidence="12" type="ORF">B7463_g2863</name>
</gene>
<feature type="transmembrane region" description="Helical" evidence="11">
    <location>
        <begin position="47"/>
        <end position="68"/>
    </location>
</feature>
<dbReference type="GO" id="GO:0015174">
    <property type="term" value="F:basic amino acid transmembrane transporter activity"/>
    <property type="evidence" value="ECO:0007669"/>
    <property type="project" value="UniProtKB-ARBA"/>
</dbReference>
<keyword evidence="7 11" id="KW-1133">Transmembrane helix</keyword>
<feature type="non-terminal residue" evidence="12">
    <location>
        <position position="1"/>
    </location>
</feature>
<dbReference type="GO" id="GO:0005773">
    <property type="term" value="C:vacuole"/>
    <property type="evidence" value="ECO:0007669"/>
    <property type="project" value="UniProtKB-SubCell"/>
</dbReference>
<evidence type="ECO:0000256" key="5">
    <source>
        <dbReference type="ARBA" id="ARBA00022692"/>
    </source>
</evidence>
<dbReference type="OMA" id="QIMQNFR"/>
<dbReference type="GO" id="GO:0012505">
    <property type="term" value="C:endomembrane system"/>
    <property type="evidence" value="ECO:0007669"/>
    <property type="project" value="UniProtKB-SubCell"/>
</dbReference>
<dbReference type="PANTHER" id="PTHR16201">
    <property type="entry name" value="SEVEN TRANSMEMBRANE PROTEIN 1-RELATED"/>
    <property type="match status" value="1"/>
</dbReference>
<evidence type="ECO:0000256" key="10">
    <source>
        <dbReference type="SAM" id="MobiDB-lite"/>
    </source>
</evidence>
<accession>A0A3E2HJ50</accession>
<keyword evidence="3" id="KW-0813">Transport</keyword>
<feature type="region of interest" description="Disordered" evidence="10">
    <location>
        <begin position="300"/>
        <end position="337"/>
    </location>
</feature>
<evidence type="ECO:0000313" key="13">
    <source>
        <dbReference type="Proteomes" id="UP000258309"/>
    </source>
</evidence>
<dbReference type="FunFam" id="1.20.1280.290:FF:000011">
    <property type="entry name" value="PQ loop repeat protein"/>
    <property type="match status" value="1"/>
</dbReference>
<keyword evidence="8 11" id="KW-0472">Membrane</keyword>
<dbReference type="AlphaFoldDB" id="A0A3E2HJ50"/>
<dbReference type="EMBL" id="NCSJ02000035">
    <property type="protein sequence ID" value="RFU33448.1"/>
    <property type="molecule type" value="Genomic_DNA"/>
</dbReference>
<evidence type="ECO:0000256" key="8">
    <source>
        <dbReference type="ARBA" id="ARBA00023136"/>
    </source>
</evidence>
<evidence type="ECO:0000256" key="7">
    <source>
        <dbReference type="ARBA" id="ARBA00022989"/>
    </source>
</evidence>
<dbReference type="GO" id="GO:0098588">
    <property type="term" value="C:bounding membrane of organelle"/>
    <property type="evidence" value="ECO:0007669"/>
    <property type="project" value="UniProtKB-ARBA"/>
</dbReference>
<evidence type="ECO:0000256" key="6">
    <source>
        <dbReference type="ARBA" id="ARBA00022737"/>
    </source>
</evidence>
<feature type="transmembrane region" description="Helical" evidence="11">
    <location>
        <begin position="216"/>
        <end position="235"/>
    </location>
</feature>
<dbReference type="Proteomes" id="UP000258309">
    <property type="component" value="Unassembled WGS sequence"/>
</dbReference>
<keyword evidence="6" id="KW-0677">Repeat</keyword>
<dbReference type="InterPro" id="IPR006603">
    <property type="entry name" value="PQ-loop_rpt"/>
</dbReference>
<dbReference type="STRING" id="5539.A0A3E2HJ50"/>
<dbReference type="GO" id="GO:0015179">
    <property type="term" value="F:L-amino acid transmembrane transporter activity"/>
    <property type="evidence" value="ECO:0007669"/>
    <property type="project" value="UniProtKB-ARBA"/>
</dbReference>
<evidence type="ECO:0000256" key="4">
    <source>
        <dbReference type="ARBA" id="ARBA00022554"/>
    </source>
</evidence>
<feature type="transmembrane region" description="Helical" evidence="11">
    <location>
        <begin position="12"/>
        <end position="35"/>
    </location>
</feature>
<comment type="subcellular location">
    <subcellularLocation>
        <location evidence="2">Endomembrane system</location>
        <topology evidence="2">Multi-pass membrane protein</topology>
    </subcellularLocation>
    <subcellularLocation>
        <location evidence="1">Vacuole</location>
    </subcellularLocation>
</comment>
<evidence type="ECO:0000313" key="12">
    <source>
        <dbReference type="EMBL" id="RFU33448.1"/>
    </source>
</evidence>
<evidence type="ECO:0000256" key="3">
    <source>
        <dbReference type="ARBA" id="ARBA00022448"/>
    </source>
</evidence>
<dbReference type="GO" id="GO:0034488">
    <property type="term" value="P:basic amino acid transmembrane export from vacuole"/>
    <property type="evidence" value="ECO:0007669"/>
    <property type="project" value="UniProtKB-ARBA"/>
</dbReference>
<name>A0A3E2HJ50_SCYLI</name>
<feature type="transmembrane region" description="Helical" evidence="11">
    <location>
        <begin position="176"/>
        <end position="196"/>
    </location>
</feature>
<keyword evidence="4" id="KW-0926">Vacuole</keyword>
<keyword evidence="13" id="KW-1185">Reference proteome</keyword>
<comment type="caution">
    <text evidence="12">The sequence shown here is derived from an EMBL/GenBank/DDBJ whole genome shotgun (WGS) entry which is preliminary data.</text>
</comment>
<feature type="transmembrane region" description="Helical" evidence="11">
    <location>
        <begin position="256"/>
        <end position="276"/>
    </location>
</feature>
<dbReference type="Gene3D" id="1.20.1280.290">
    <property type="match status" value="2"/>
</dbReference>
<dbReference type="OrthoDB" id="8048523at2759"/>
<dbReference type="SMART" id="SM00679">
    <property type="entry name" value="CTNS"/>
    <property type="match status" value="2"/>
</dbReference>
<dbReference type="GO" id="GO:0015101">
    <property type="term" value="F:organic cation transmembrane transporter activity"/>
    <property type="evidence" value="ECO:0007669"/>
    <property type="project" value="UniProtKB-ARBA"/>
</dbReference>
<keyword evidence="5 11" id="KW-0812">Transmembrane</keyword>
<dbReference type="Pfam" id="PF04193">
    <property type="entry name" value="PQ-loop"/>
    <property type="match status" value="2"/>
</dbReference>
<dbReference type="InterPro" id="IPR051415">
    <property type="entry name" value="LAAT-1"/>
</dbReference>
<evidence type="ECO:0000256" key="1">
    <source>
        <dbReference type="ARBA" id="ARBA00004116"/>
    </source>
</evidence>
<evidence type="ECO:0000256" key="11">
    <source>
        <dbReference type="SAM" id="Phobius"/>
    </source>
</evidence>
<reference evidence="12 13" key="1">
    <citation type="submission" date="2018-05" db="EMBL/GenBank/DDBJ databases">
        <title>Draft genome sequence of Scytalidium lignicola DSM 105466, a ubiquitous saprotrophic fungus.</title>
        <authorList>
            <person name="Buettner E."/>
            <person name="Gebauer A.M."/>
            <person name="Hofrichter M."/>
            <person name="Liers C."/>
            <person name="Kellner H."/>
        </authorList>
    </citation>
    <scope>NUCLEOTIDE SEQUENCE [LARGE SCALE GENOMIC DNA]</scope>
    <source>
        <strain evidence="12 13">DSM 105466</strain>
    </source>
</reference>
<comment type="similarity">
    <text evidence="9">Belongs to the laat-1 family.</text>
</comment>
<evidence type="ECO:0000256" key="2">
    <source>
        <dbReference type="ARBA" id="ARBA00004127"/>
    </source>
</evidence>
<dbReference type="GO" id="GO:0034490">
    <property type="term" value="P:basic amino acid transmembrane import into vacuole"/>
    <property type="evidence" value="ECO:0007669"/>
    <property type="project" value="UniProtKB-ARBA"/>
</dbReference>
<feature type="transmembrane region" description="Helical" evidence="11">
    <location>
        <begin position="74"/>
        <end position="96"/>
    </location>
</feature>
<proteinExistence type="inferred from homology"/>
<feature type="compositionally biased region" description="Basic and acidic residues" evidence="10">
    <location>
        <begin position="322"/>
        <end position="337"/>
    </location>
</feature>
<protein>
    <submittedName>
        <fullName evidence="12">Uncharacterized protein</fullName>
    </submittedName>
</protein>